<evidence type="ECO:0000313" key="1">
    <source>
        <dbReference type="EMBL" id="QJA49759.1"/>
    </source>
</evidence>
<dbReference type="EMBL" id="MT144153">
    <property type="protein sequence ID" value="QJA49759.1"/>
    <property type="molecule type" value="Genomic_DNA"/>
</dbReference>
<dbReference type="EMBL" id="MT144629">
    <property type="protein sequence ID" value="QJH95785.1"/>
    <property type="molecule type" value="Genomic_DNA"/>
</dbReference>
<reference evidence="1" key="1">
    <citation type="submission" date="2020-03" db="EMBL/GenBank/DDBJ databases">
        <title>The deep terrestrial virosphere.</title>
        <authorList>
            <person name="Holmfeldt K."/>
            <person name="Nilsson E."/>
            <person name="Simone D."/>
            <person name="Lopez-Fernandez M."/>
            <person name="Wu X."/>
            <person name="de Brujin I."/>
            <person name="Lundin D."/>
            <person name="Andersson A."/>
            <person name="Bertilsson S."/>
            <person name="Dopson M."/>
        </authorList>
    </citation>
    <scope>NUCLEOTIDE SEQUENCE</scope>
    <source>
        <strain evidence="1">TM448A01454</strain>
        <strain evidence="2">TM448B00537</strain>
    </source>
</reference>
<dbReference type="AlphaFoldDB" id="A0A6H1ZQK0"/>
<accession>A0A6H1ZQK0</accession>
<name>A0A6H1ZQK0_9ZZZZ</name>
<evidence type="ECO:0000313" key="2">
    <source>
        <dbReference type="EMBL" id="QJH95785.1"/>
    </source>
</evidence>
<proteinExistence type="predicted"/>
<organism evidence="1">
    <name type="scientific">viral metagenome</name>
    <dbReference type="NCBI Taxonomy" id="1070528"/>
    <lineage>
        <taxon>unclassified sequences</taxon>
        <taxon>metagenomes</taxon>
        <taxon>organismal metagenomes</taxon>
    </lineage>
</organism>
<gene>
    <name evidence="1" type="ORF">TM448A01454_0005</name>
    <name evidence="2" type="ORF">TM448B00537_0005</name>
</gene>
<protein>
    <submittedName>
        <fullName evidence="1">Uncharacterized protein</fullName>
    </submittedName>
</protein>
<sequence>MIIHLKILKRLLEWFHERYYQGRMGGEAGNALETTKALVDQIIKDKWRRKL</sequence>